<keyword evidence="11" id="KW-1185">Reference proteome</keyword>
<evidence type="ECO:0000313" key="9">
    <source>
        <dbReference type="EMBL" id="QXJ35238.1"/>
    </source>
</evidence>
<feature type="transmembrane region" description="Helical" evidence="6">
    <location>
        <begin position="324"/>
        <end position="344"/>
    </location>
</feature>
<dbReference type="GeneID" id="65560316"/>
<dbReference type="EMBL" id="CP077713">
    <property type="protein sequence ID" value="QXJ35238.1"/>
    <property type="molecule type" value="Genomic_DNA"/>
</dbReference>
<evidence type="ECO:0000256" key="4">
    <source>
        <dbReference type="ARBA" id="ARBA00023063"/>
    </source>
</evidence>
<evidence type="ECO:0000259" key="7">
    <source>
        <dbReference type="PROSITE" id="PS50850"/>
    </source>
</evidence>
<dbReference type="PANTHER" id="PTHR23515">
    <property type="entry name" value="HIGH-AFFINITY NITRATE TRANSPORTER 2.3"/>
    <property type="match status" value="1"/>
</dbReference>
<evidence type="ECO:0000256" key="3">
    <source>
        <dbReference type="ARBA" id="ARBA00022989"/>
    </source>
</evidence>
<evidence type="ECO:0000313" key="10">
    <source>
        <dbReference type="Proteomes" id="UP000693941"/>
    </source>
</evidence>
<feature type="transmembrane region" description="Helical" evidence="6">
    <location>
        <begin position="255"/>
        <end position="274"/>
    </location>
</feature>
<dbReference type="Proteomes" id="UP000693941">
    <property type="component" value="Chromosome"/>
</dbReference>
<evidence type="ECO:0000313" key="8">
    <source>
        <dbReference type="EMBL" id="QXJ32214.1"/>
    </source>
</evidence>
<dbReference type="InterPro" id="IPR011701">
    <property type="entry name" value="MFS"/>
</dbReference>
<keyword evidence="5 6" id="KW-0472">Membrane</keyword>
<dbReference type="GO" id="GO:0042128">
    <property type="term" value="P:nitrate assimilation"/>
    <property type="evidence" value="ECO:0007669"/>
    <property type="project" value="UniProtKB-KW"/>
</dbReference>
<feature type="transmembrane region" description="Helical" evidence="6">
    <location>
        <begin position="294"/>
        <end position="312"/>
    </location>
</feature>
<sequence>MSHEIRKKEIISKESLKGNPNLGLIAGTIAFFAGFAAVALFGTTAHLIANYLNLSIVEIGWLVAIPLVTGAFLRIPFSALVDKYGGRRILITQLIIALAGMIGLIFTLRAILSHEITNHLVGYAFVMTFGAIAGTGISTFSSGITYVSYWFPQKRQGFALGFYAGIGNTAPGIFTAILPFTLASIGLIYSYATWASFLGIMIVVFSIVGFDAYYFQIVKKKKNHNEAIRIAREAGEELFPTGSATKSLVDAAKVWSVWLLVVMYFISFGGFEALTEWLPTYWTKYVGVSTVEAGILTGILFSLVTALIRVLGGWLGDRVGGEKAALASYIVMIFGSLIMIFSGANFTLDVAGEIVMALGMGAANGAVYKLVPKYAPHSVGGASGWVGGLGSAGGLLIPPAMAAFVQTFGVHGYSLGFIIFTIFSLVSIAFSLILKRYYNA</sequence>
<proteinExistence type="predicted"/>
<dbReference type="PROSITE" id="PS50850">
    <property type="entry name" value="MFS"/>
    <property type="match status" value="1"/>
</dbReference>
<keyword evidence="2 6" id="KW-0812">Transmembrane</keyword>
<feature type="domain" description="Major facilitator superfamily (MFS) profile" evidence="7">
    <location>
        <begin position="22"/>
        <end position="439"/>
    </location>
</feature>
<evidence type="ECO:0000256" key="1">
    <source>
        <dbReference type="ARBA" id="ARBA00004141"/>
    </source>
</evidence>
<feature type="transmembrane region" description="Helical" evidence="6">
    <location>
        <begin position="350"/>
        <end position="371"/>
    </location>
</feature>
<protein>
    <submittedName>
        <fullName evidence="8">Nitrate/nitrite transporter</fullName>
    </submittedName>
</protein>
<evidence type="ECO:0000313" key="11">
    <source>
        <dbReference type="Proteomes" id="UP000694036"/>
    </source>
</evidence>
<accession>A0A8F5BVR3</accession>
<name>A0A8F5BVR3_9CREN</name>
<keyword evidence="3 6" id="KW-1133">Transmembrane helix</keyword>
<dbReference type="InterPro" id="IPR020846">
    <property type="entry name" value="MFS_dom"/>
</dbReference>
<comment type="subcellular location">
    <subcellularLocation>
        <location evidence="1">Membrane</location>
        <topology evidence="1">Multi-pass membrane protein</topology>
    </subcellularLocation>
</comment>
<evidence type="ECO:0000256" key="2">
    <source>
        <dbReference type="ARBA" id="ARBA00022692"/>
    </source>
</evidence>
<evidence type="ECO:0000256" key="6">
    <source>
        <dbReference type="SAM" id="Phobius"/>
    </source>
</evidence>
<dbReference type="EMBL" id="CP077715">
    <property type="protein sequence ID" value="QXJ32214.1"/>
    <property type="molecule type" value="Genomic_DNA"/>
</dbReference>
<feature type="transmembrane region" description="Helical" evidence="6">
    <location>
        <begin position="89"/>
        <end position="112"/>
    </location>
</feature>
<organism evidence="8 10">
    <name type="scientific">Saccharolobus shibatae</name>
    <dbReference type="NCBI Taxonomy" id="2286"/>
    <lineage>
        <taxon>Archaea</taxon>
        <taxon>Thermoproteota</taxon>
        <taxon>Thermoprotei</taxon>
        <taxon>Sulfolobales</taxon>
        <taxon>Sulfolobaceae</taxon>
        <taxon>Saccharolobus</taxon>
    </lineage>
</organism>
<feature type="transmembrane region" description="Helical" evidence="6">
    <location>
        <begin position="383"/>
        <end position="405"/>
    </location>
</feature>
<keyword evidence="4" id="KW-0534">Nitrate assimilation</keyword>
<gene>
    <name evidence="8" type="ORF">J5U21_01865</name>
    <name evidence="9" type="ORF">J5U22_01785</name>
</gene>
<feature type="transmembrane region" description="Helical" evidence="6">
    <location>
        <begin position="59"/>
        <end position="77"/>
    </location>
</feature>
<feature type="transmembrane region" description="Helical" evidence="6">
    <location>
        <begin position="194"/>
        <end position="215"/>
    </location>
</feature>
<reference evidence="8 11" key="1">
    <citation type="journal article" date="2021" name="Environ. Microbiol.">
        <title>New insights into the diversity and evolution of the archaeal mobilome from three complete genomes of Saccharolobus shibatae.</title>
        <authorList>
            <person name="Medvedeva S."/>
            <person name="Brandt D."/>
            <person name="Cvirkaite-Krupovic V."/>
            <person name="Liu Y."/>
            <person name="Severinov K."/>
            <person name="Ishino S."/>
            <person name="Ishino Y."/>
            <person name="Prangishvili D."/>
            <person name="Kalinowski J."/>
            <person name="Krupovic M."/>
        </authorList>
    </citation>
    <scope>NUCLEOTIDE SEQUENCE</scope>
    <source>
        <strain evidence="8">BEU9</strain>
        <strain evidence="9 11">S38A</strain>
    </source>
</reference>
<feature type="transmembrane region" description="Helical" evidence="6">
    <location>
        <begin position="161"/>
        <end position="188"/>
    </location>
</feature>
<evidence type="ECO:0000256" key="5">
    <source>
        <dbReference type="ARBA" id="ARBA00023136"/>
    </source>
</evidence>
<dbReference type="RefSeq" id="WP_218257872.1">
    <property type="nucleotide sequence ID" value="NZ_CP077713.1"/>
</dbReference>
<dbReference type="Pfam" id="PF07690">
    <property type="entry name" value="MFS_1"/>
    <property type="match status" value="1"/>
</dbReference>
<dbReference type="GO" id="GO:0015112">
    <property type="term" value="F:nitrate transmembrane transporter activity"/>
    <property type="evidence" value="ECO:0007669"/>
    <property type="project" value="InterPro"/>
</dbReference>
<feature type="transmembrane region" description="Helical" evidence="6">
    <location>
        <begin position="411"/>
        <end position="434"/>
    </location>
</feature>
<dbReference type="AlphaFoldDB" id="A0A8F5BVR3"/>
<dbReference type="Proteomes" id="UP000694036">
    <property type="component" value="Chromosome"/>
</dbReference>
<dbReference type="InterPro" id="IPR044772">
    <property type="entry name" value="NO3_transporter"/>
</dbReference>
<feature type="transmembrane region" description="Helical" evidence="6">
    <location>
        <begin position="21"/>
        <end position="47"/>
    </location>
</feature>
<feature type="transmembrane region" description="Helical" evidence="6">
    <location>
        <begin position="124"/>
        <end position="149"/>
    </location>
</feature>
<dbReference type="GO" id="GO:0016020">
    <property type="term" value="C:membrane"/>
    <property type="evidence" value="ECO:0007669"/>
    <property type="project" value="UniProtKB-SubCell"/>
</dbReference>